<keyword evidence="3" id="KW-0285">Flavoprotein</keyword>
<sequence>MKAQFLLIPAAAIVCVATPAYAKVYLSLEQAQQLMFPGATFAQQTLTLTDDQARAIEKASGTDVRNRQVQLWKVSTGGWFIADQVVGKHDFIPIAVGLDDSGAVKSIEILEYREAFGEQVRNPQWLAQFQGKRNGATLTLTKDIQNISGATLSSKHITDGVRRLLATYAIAIASH</sequence>
<name>A0A432M8B4_9GAMM</name>
<proteinExistence type="predicted"/>
<feature type="signal peptide" evidence="6">
    <location>
        <begin position="1"/>
        <end position="22"/>
    </location>
</feature>
<keyword evidence="2" id="KW-0597">Phosphoprotein</keyword>
<keyword evidence="5" id="KW-0249">Electron transport</keyword>
<evidence type="ECO:0000313" key="9">
    <source>
        <dbReference type="Proteomes" id="UP000274358"/>
    </source>
</evidence>
<dbReference type="EMBL" id="RYYV01000003">
    <property type="protein sequence ID" value="RUL78138.1"/>
    <property type="molecule type" value="Genomic_DNA"/>
</dbReference>
<keyword evidence="6" id="KW-0732">Signal</keyword>
<feature type="chain" id="PRO_5019196264" evidence="6">
    <location>
        <begin position="23"/>
        <end position="175"/>
    </location>
</feature>
<dbReference type="InterPro" id="IPR010209">
    <property type="entry name" value="Ion_transpt_RnfG/RsxG"/>
</dbReference>
<feature type="domain" description="FMN-binding" evidence="7">
    <location>
        <begin position="87"/>
        <end position="168"/>
    </location>
</feature>
<dbReference type="PANTHER" id="PTHR36118:SF1">
    <property type="entry name" value="ION-TRANSLOCATING OXIDOREDUCTASE COMPLEX SUBUNIT G"/>
    <property type="match status" value="1"/>
</dbReference>
<accession>A0A432M8B4</accession>
<keyword evidence="1" id="KW-0813">Transport</keyword>
<dbReference type="RefSeq" id="WP_126683573.1">
    <property type="nucleotide sequence ID" value="NZ_RYYV01000003.1"/>
</dbReference>
<keyword evidence="9" id="KW-1185">Reference proteome</keyword>
<dbReference type="GO" id="GO:0010181">
    <property type="term" value="F:FMN binding"/>
    <property type="evidence" value="ECO:0007669"/>
    <property type="project" value="InterPro"/>
</dbReference>
<comment type="caution">
    <text evidence="8">The sequence shown here is derived from an EMBL/GenBank/DDBJ whole genome shotgun (WGS) entry which is preliminary data.</text>
</comment>
<dbReference type="SMART" id="SM00900">
    <property type="entry name" value="FMN_bind"/>
    <property type="match status" value="1"/>
</dbReference>
<dbReference type="Proteomes" id="UP000274358">
    <property type="component" value="Unassembled WGS sequence"/>
</dbReference>
<gene>
    <name evidence="8" type="ORF">EKH80_04630</name>
</gene>
<dbReference type="OrthoDB" id="9778782at2"/>
<organism evidence="8 9">
    <name type="scientific">Dyella choica</name>
    <dbReference type="NCBI Taxonomy" id="1927959"/>
    <lineage>
        <taxon>Bacteria</taxon>
        <taxon>Pseudomonadati</taxon>
        <taxon>Pseudomonadota</taxon>
        <taxon>Gammaproteobacteria</taxon>
        <taxon>Lysobacterales</taxon>
        <taxon>Rhodanobacteraceae</taxon>
        <taxon>Dyella</taxon>
    </lineage>
</organism>
<dbReference type="AlphaFoldDB" id="A0A432M8B4"/>
<evidence type="ECO:0000313" key="8">
    <source>
        <dbReference type="EMBL" id="RUL78138.1"/>
    </source>
</evidence>
<dbReference type="GO" id="GO:0022900">
    <property type="term" value="P:electron transport chain"/>
    <property type="evidence" value="ECO:0007669"/>
    <property type="project" value="InterPro"/>
</dbReference>
<dbReference type="PANTHER" id="PTHR36118">
    <property type="entry name" value="ION-TRANSLOCATING OXIDOREDUCTASE COMPLEX SUBUNIT G"/>
    <property type="match status" value="1"/>
</dbReference>
<dbReference type="Pfam" id="PF04205">
    <property type="entry name" value="FMN_bind"/>
    <property type="match status" value="1"/>
</dbReference>
<evidence type="ECO:0000256" key="2">
    <source>
        <dbReference type="ARBA" id="ARBA00022553"/>
    </source>
</evidence>
<dbReference type="GO" id="GO:0009055">
    <property type="term" value="F:electron transfer activity"/>
    <property type="evidence" value="ECO:0007669"/>
    <property type="project" value="InterPro"/>
</dbReference>
<evidence type="ECO:0000256" key="3">
    <source>
        <dbReference type="ARBA" id="ARBA00022630"/>
    </source>
</evidence>
<dbReference type="GO" id="GO:0005886">
    <property type="term" value="C:plasma membrane"/>
    <property type="evidence" value="ECO:0007669"/>
    <property type="project" value="InterPro"/>
</dbReference>
<evidence type="ECO:0000256" key="4">
    <source>
        <dbReference type="ARBA" id="ARBA00022643"/>
    </source>
</evidence>
<keyword evidence="4" id="KW-0288">FMN</keyword>
<protein>
    <submittedName>
        <fullName evidence="8">FMN-binding protein</fullName>
    </submittedName>
</protein>
<evidence type="ECO:0000259" key="7">
    <source>
        <dbReference type="SMART" id="SM00900"/>
    </source>
</evidence>
<evidence type="ECO:0000256" key="1">
    <source>
        <dbReference type="ARBA" id="ARBA00022448"/>
    </source>
</evidence>
<evidence type="ECO:0000256" key="5">
    <source>
        <dbReference type="ARBA" id="ARBA00022982"/>
    </source>
</evidence>
<evidence type="ECO:0000256" key="6">
    <source>
        <dbReference type="SAM" id="SignalP"/>
    </source>
</evidence>
<reference evidence="8 9" key="1">
    <citation type="submission" date="2018-12" db="EMBL/GenBank/DDBJ databases">
        <title>Dyella dinghuensis sp. nov. DHOA06 and Dyella choica sp. nov. 4M-K27, isolated from forest soil.</title>
        <authorList>
            <person name="Qiu L.-H."/>
            <person name="Gao Z.-H."/>
        </authorList>
    </citation>
    <scope>NUCLEOTIDE SEQUENCE [LARGE SCALE GENOMIC DNA]</scope>
    <source>
        <strain evidence="8 9">4M-K27</strain>
    </source>
</reference>
<dbReference type="InterPro" id="IPR007329">
    <property type="entry name" value="FMN-bd"/>
</dbReference>